<dbReference type="Proteomes" id="UP000835052">
    <property type="component" value="Unassembled WGS sequence"/>
</dbReference>
<dbReference type="PROSITE" id="PS51205">
    <property type="entry name" value="VPS9"/>
    <property type="match status" value="1"/>
</dbReference>
<dbReference type="AlphaFoldDB" id="A0A8S1H1L7"/>
<dbReference type="InterPro" id="IPR003123">
    <property type="entry name" value="VPS9"/>
</dbReference>
<evidence type="ECO:0000259" key="1">
    <source>
        <dbReference type="PROSITE" id="PS51205"/>
    </source>
</evidence>
<dbReference type="PANTHER" id="PTHR46089">
    <property type="entry name" value="ALSIN HOMOLOG"/>
    <property type="match status" value="1"/>
</dbReference>
<organism evidence="2 3">
    <name type="scientific">Caenorhabditis auriculariae</name>
    <dbReference type="NCBI Taxonomy" id="2777116"/>
    <lineage>
        <taxon>Eukaryota</taxon>
        <taxon>Metazoa</taxon>
        <taxon>Ecdysozoa</taxon>
        <taxon>Nematoda</taxon>
        <taxon>Chromadorea</taxon>
        <taxon>Rhabditida</taxon>
        <taxon>Rhabditina</taxon>
        <taxon>Rhabditomorpha</taxon>
        <taxon>Rhabditoidea</taxon>
        <taxon>Rhabditidae</taxon>
        <taxon>Peloderinae</taxon>
        <taxon>Caenorhabditis</taxon>
    </lineage>
</organism>
<proteinExistence type="predicted"/>
<reference evidence="2" key="1">
    <citation type="submission" date="2020-10" db="EMBL/GenBank/DDBJ databases">
        <authorList>
            <person name="Kikuchi T."/>
        </authorList>
    </citation>
    <scope>NUCLEOTIDE SEQUENCE</scope>
    <source>
        <strain evidence="2">NKZ352</strain>
    </source>
</reference>
<dbReference type="InterPro" id="IPR051984">
    <property type="entry name" value="Alsin"/>
</dbReference>
<dbReference type="Gene3D" id="1.20.1050.80">
    <property type="entry name" value="VPS9 domain"/>
    <property type="match status" value="1"/>
</dbReference>
<dbReference type="Pfam" id="PF02204">
    <property type="entry name" value="VPS9"/>
    <property type="match status" value="1"/>
</dbReference>
<keyword evidence="3" id="KW-1185">Reference proteome</keyword>
<dbReference type="OrthoDB" id="48314at2759"/>
<dbReference type="GO" id="GO:0016197">
    <property type="term" value="P:endosomal transport"/>
    <property type="evidence" value="ECO:0007669"/>
    <property type="project" value="TreeGrafter"/>
</dbReference>
<dbReference type="GO" id="GO:0005737">
    <property type="term" value="C:cytoplasm"/>
    <property type="evidence" value="ECO:0007669"/>
    <property type="project" value="TreeGrafter"/>
</dbReference>
<name>A0A8S1H1L7_9PELO</name>
<dbReference type="PANTHER" id="PTHR46089:SF2">
    <property type="entry name" value="ALSIN HOMOLOG"/>
    <property type="match status" value="1"/>
</dbReference>
<accession>A0A8S1H1L7</accession>
<dbReference type="EMBL" id="CAJGYM010000011">
    <property type="protein sequence ID" value="CAD6189659.1"/>
    <property type="molecule type" value="Genomic_DNA"/>
</dbReference>
<dbReference type="GO" id="GO:0005085">
    <property type="term" value="F:guanyl-nucleotide exchange factor activity"/>
    <property type="evidence" value="ECO:0007669"/>
    <property type="project" value="TreeGrafter"/>
</dbReference>
<comment type="caution">
    <text evidence="2">The sequence shown here is derived from an EMBL/GenBank/DDBJ whole genome shotgun (WGS) entry which is preliminary data.</text>
</comment>
<dbReference type="InterPro" id="IPR037191">
    <property type="entry name" value="VPS9_dom_sf"/>
</dbReference>
<dbReference type="GO" id="GO:0031267">
    <property type="term" value="F:small GTPase binding"/>
    <property type="evidence" value="ECO:0007669"/>
    <property type="project" value="TreeGrafter"/>
</dbReference>
<feature type="domain" description="VPS9" evidence="1">
    <location>
        <begin position="1"/>
        <end position="93"/>
    </location>
</feature>
<evidence type="ECO:0000313" key="2">
    <source>
        <dbReference type="EMBL" id="CAD6189659.1"/>
    </source>
</evidence>
<dbReference type="SUPFAM" id="SSF109993">
    <property type="entry name" value="VPS9 domain"/>
    <property type="match status" value="1"/>
</dbReference>
<evidence type="ECO:0000313" key="3">
    <source>
        <dbReference type="Proteomes" id="UP000835052"/>
    </source>
</evidence>
<gene>
    <name evidence="2" type="ORF">CAUJ_LOCUS5578</name>
</gene>
<protein>
    <recommendedName>
        <fullName evidence="1">VPS9 domain-containing protein</fullName>
    </recommendedName>
</protein>
<sequence length="93" mass="10708">MVALGMARCVAVALADKCVRTFTEKGAHHIWNCDDLLPAFMYVVIRAQIKHLGAEIEIIDHFTRNFRTHLQTDMMFTMLHSAYIQICREKSLV</sequence>